<sequence>MRPNFMNKKLKYLSKSIKESFDINEINKIAKDSKFIQRKGSITAKDFLMFNVFYGSDICTAPLSQLAAKYDMIFSKQLPKQALDKRFNKYSVEFMKEIFIKFLYSQNNTLTNLERTLRTYFDRVIINDSISFTLPKEFKKKFPGSGGVASPSSIKVQLQYELLTGSFMNIDIFSGIKNDVEYLKTMKKYKDYKDLKLADLGYFKIDYLKRLDKSGTAFISKVKSNTSLYIKNPSPEKYKVGTIKKSSEYIKIDIIKLAEPLAAGETIELTDIYIGSKKELKSRLIITKLTEENKSKRIFNHIEGIKKKRLTLNQRRLDFNSINAYITNVSSNIITMNQVHELYSLRWQIEIIFKVWKSIFKINQVKKVKLERFMCFLYGRLIALLLSSTIVFTSKSIILEVDEKEISELKAFGNLIQYFPKLSFEIFKGEFYISRILKSVLSNFKRFGIKSKKNYKKTAFNILKLIKLESFEVTRFAI</sequence>
<dbReference type="SUPFAM" id="SSF53098">
    <property type="entry name" value="Ribonuclease H-like"/>
    <property type="match status" value="1"/>
</dbReference>
<dbReference type="InterPro" id="IPR047952">
    <property type="entry name" value="Transpos_IS4"/>
</dbReference>
<evidence type="ECO:0000313" key="6">
    <source>
        <dbReference type="EMBL" id="ACF74785.1"/>
    </source>
</evidence>
<dbReference type="GO" id="GO:0006313">
    <property type="term" value="P:DNA transposition"/>
    <property type="evidence" value="ECO:0007669"/>
    <property type="project" value="InterPro"/>
</dbReference>
<keyword evidence="3" id="KW-0238">DNA-binding</keyword>
<keyword evidence="4" id="KW-0233">DNA recombination</keyword>
<comment type="similarity">
    <text evidence="1">Belongs to the transposase 11 family.</text>
</comment>
<dbReference type="PANTHER" id="PTHR33258">
    <property type="entry name" value="TRANSPOSASE INSL FOR INSERTION SEQUENCE ELEMENT IS186A-RELATED"/>
    <property type="match status" value="1"/>
</dbReference>
<reference evidence="6" key="1">
    <citation type="journal article" date="2008" name="J. Bacteriol.">
        <title>Sequencing and diversity analyses reveal extensive similarities between some epsilon-toxin-encoding plasmids and the pCPF5603 Clostridium perfringens enterotoxin plasmid.</title>
        <authorList>
            <person name="Miyamoto K."/>
            <person name="Li J."/>
            <person name="Sayeed S."/>
            <person name="Akimoto S."/>
            <person name="McClane B.A."/>
        </authorList>
    </citation>
    <scope>NUCLEOTIDE SEQUENCE</scope>
    <source>
        <strain evidence="6">CN1675</strain>
        <plasmid evidence="6">unknown</plasmid>
    </source>
</reference>
<organism evidence="6">
    <name type="scientific">Clostridium perfringens D</name>
    <dbReference type="NCBI Taxonomy" id="107819"/>
    <lineage>
        <taxon>Bacteria</taxon>
        <taxon>Bacillati</taxon>
        <taxon>Bacillota</taxon>
        <taxon>Clostridia</taxon>
        <taxon>Eubacteriales</taxon>
        <taxon>Clostridiaceae</taxon>
        <taxon>Clostridium</taxon>
    </lineage>
</organism>
<dbReference type="InterPro" id="IPR002559">
    <property type="entry name" value="Transposase_11"/>
</dbReference>
<dbReference type="NCBIfam" id="NF033592">
    <property type="entry name" value="transpos_IS4_1"/>
    <property type="match status" value="1"/>
</dbReference>
<proteinExistence type="inferred from homology"/>
<keyword evidence="2" id="KW-0815">Transposition</keyword>
<accession>B5AIF8</accession>
<evidence type="ECO:0000256" key="4">
    <source>
        <dbReference type="ARBA" id="ARBA00023172"/>
    </source>
</evidence>
<dbReference type="InterPro" id="IPR012337">
    <property type="entry name" value="RNaseH-like_sf"/>
</dbReference>
<dbReference type="EMBL" id="EU852100">
    <property type="protein sequence ID" value="ACF74785.1"/>
    <property type="molecule type" value="Genomic_DNA"/>
</dbReference>
<dbReference type="AlphaFoldDB" id="B5AIF8"/>
<feature type="domain" description="Transposase IS4-like" evidence="5">
    <location>
        <begin position="121"/>
        <end position="386"/>
    </location>
</feature>
<protein>
    <submittedName>
        <fullName evidence="6">Transposase</fullName>
    </submittedName>
</protein>
<geneLocation type="plasmid" evidence="6">
    <name>unknown</name>
</geneLocation>
<name>B5AIF8_CLOPF</name>
<keyword evidence="6" id="KW-0614">Plasmid</keyword>
<evidence type="ECO:0000259" key="5">
    <source>
        <dbReference type="Pfam" id="PF01609"/>
    </source>
</evidence>
<evidence type="ECO:0000256" key="1">
    <source>
        <dbReference type="ARBA" id="ARBA00010075"/>
    </source>
</evidence>
<dbReference type="GO" id="GO:0004803">
    <property type="term" value="F:transposase activity"/>
    <property type="evidence" value="ECO:0007669"/>
    <property type="project" value="InterPro"/>
</dbReference>
<dbReference type="Pfam" id="PF01609">
    <property type="entry name" value="DDE_Tnp_1"/>
    <property type="match status" value="1"/>
</dbReference>
<dbReference type="GO" id="GO:0003677">
    <property type="term" value="F:DNA binding"/>
    <property type="evidence" value="ECO:0007669"/>
    <property type="project" value="UniProtKB-KW"/>
</dbReference>
<evidence type="ECO:0000256" key="2">
    <source>
        <dbReference type="ARBA" id="ARBA00022578"/>
    </source>
</evidence>
<evidence type="ECO:0000256" key="3">
    <source>
        <dbReference type="ARBA" id="ARBA00023125"/>
    </source>
</evidence>
<dbReference type="PANTHER" id="PTHR33258:SF1">
    <property type="entry name" value="TRANSPOSASE INSL FOR INSERTION SEQUENCE ELEMENT IS186A-RELATED"/>
    <property type="match status" value="1"/>
</dbReference>